<gene>
    <name evidence="1" type="ORF">B0H16DRAFT_1731437</name>
</gene>
<accession>A0AAD7I682</accession>
<organism evidence="1 2">
    <name type="scientific">Mycena metata</name>
    <dbReference type="NCBI Taxonomy" id="1033252"/>
    <lineage>
        <taxon>Eukaryota</taxon>
        <taxon>Fungi</taxon>
        <taxon>Dikarya</taxon>
        <taxon>Basidiomycota</taxon>
        <taxon>Agaricomycotina</taxon>
        <taxon>Agaricomycetes</taxon>
        <taxon>Agaricomycetidae</taxon>
        <taxon>Agaricales</taxon>
        <taxon>Marasmiineae</taxon>
        <taxon>Mycenaceae</taxon>
        <taxon>Mycena</taxon>
    </lineage>
</organism>
<sequence length="160" mass="17921">MQPRPARAGRENRVGLAVPDSPVRPTVRLRRTLYNRTRTLGRTDFDAIWARNGTPDAGSSDEAWNRLHARAALDLHTGRPDTVRAERARPYSRPLRMTRTHLAHQVATVMDIAGGLRVSRSEPLTREDLWVHGVGPGDYVAKKPHEQCSICTHVKSHPVS</sequence>
<evidence type="ECO:0000313" key="1">
    <source>
        <dbReference type="EMBL" id="KAJ7735173.1"/>
    </source>
</evidence>
<protein>
    <submittedName>
        <fullName evidence="1">Uncharacterized protein</fullName>
    </submittedName>
</protein>
<name>A0AAD7I682_9AGAR</name>
<comment type="caution">
    <text evidence="1">The sequence shown here is derived from an EMBL/GenBank/DDBJ whole genome shotgun (WGS) entry which is preliminary data.</text>
</comment>
<dbReference type="EMBL" id="JARKIB010000128">
    <property type="protein sequence ID" value="KAJ7735173.1"/>
    <property type="molecule type" value="Genomic_DNA"/>
</dbReference>
<proteinExistence type="predicted"/>
<dbReference type="Proteomes" id="UP001215598">
    <property type="component" value="Unassembled WGS sequence"/>
</dbReference>
<evidence type="ECO:0000313" key="2">
    <source>
        <dbReference type="Proteomes" id="UP001215598"/>
    </source>
</evidence>
<keyword evidence="2" id="KW-1185">Reference proteome</keyword>
<dbReference type="AlphaFoldDB" id="A0AAD7I682"/>
<reference evidence="1" key="1">
    <citation type="submission" date="2023-03" db="EMBL/GenBank/DDBJ databases">
        <title>Massive genome expansion in bonnet fungi (Mycena s.s.) driven by repeated elements and novel gene families across ecological guilds.</title>
        <authorList>
            <consortium name="Lawrence Berkeley National Laboratory"/>
            <person name="Harder C.B."/>
            <person name="Miyauchi S."/>
            <person name="Viragh M."/>
            <person name="Kuo A."/>
            <person name="Thoen E."/>
            <person name="Andreopoulos B."/>
            <person name="Lu D."/>
            <person name="Skrede I."/>
            <person name="Drula E."/>
            <person name="Henrissat B."/>
            <person name="Morin E."/>
            <person name="Kohler A."/>
            <person name="Barry K."/>
            <person name="LaButti K."/>
            <person name="Morin E."/>
            <person name="Salamov A."/>
            <person name="Lipzen A."/>
            <person name="Mereny Z."/>
            <person name="Hegedus B."/>
            <person name="Baldrian P."/>
            <person name="Stursova M."/>
            <person name="Weitz H."/>
            <person name="Taylor A."/>
            <person name="Grigoriev I.V."/>
            <person name="Nagy L.G."/>
            <person name="Martin F."/>
            <person name="Kauserud H."/>
        </authorList>
    </citation>
    <scope>NUCLEOTIDE SEQUENCE</scope>
    <source>
        <strain evidence="1">CBHHK182m</strain>
    </source>
</reference>